<accession>A0ABN8VZI0</accession>
<dbReference type="InterPro" id="IPR051043">
    <property type="entry name" value="Sulfatase_Mod_Factor_Kinase"/>
</dbReference>
<evidence type="ECO:0000313" key="3">
    <source>
        <dbReference type="Proteomes" id="UP001157733"/>
    </source>
</evidence>
<dbReference type="PANTHER" id="PTHR23150:SF19">
    <property type="entry name" value="FORMYLGLYCINE-GENERATING ENZYME"/>
    <property type="match status" value="1"/>
</dbReference>
<evidence type="ECO:0000313" key="2">
    <source>
        <dbReference type="EMBL" id="CAI2719187.1"/>
    </source>
</evidence>
<dbReference type="SUPFAM" id="SSF56436">
    <property type="entry name" value="C-type lectin-like"/>
    <property type="match status" value="1"/>
</dbReference>
<dbReference type="InterPro" id="IPR016187">
    <property type="entry name" value="CTDL_fold"/>
</dbReference>
<proteinExistence type="predicted"/>
<dbReference type="PANTHER" id="PTHR23150">
    <property type="entry name" value="SULFATASE MODIFYING FACTOR 1, 2"/>
    <property type="match status" value="1"/>
</dbReference>
<gene>
    <name evidence="2" type="ORF">NSPWAT_2331</name>
</gene>
<evidence type="ECO:0000259" key="1">
    <source>
        <dbReference type="Pfam" id="PF03781"/>
    </source>
</evidence>
<dbReference type="EMBL" id="OX336137">
    <property type="protein sequence ID" value="CAI2719187.1"/>
    <property type="molecule type" value="Genomic_DNA"/>
</dbReference>
<feature type="domain" description="Sulfatase-modifying factor enzyme-like" evidence="1">
    <location>
        <begin position="37"/>
        <end position="261"/>
    </location>
</feature>
<dbReference type="Pfam" id="PF03781">
    <property type="entry name" value="FGE-sulfatase"/>
    <property type="match status" value="1"/>
</dbReference>
<reference evidence="2 3" key="1">
    <citation type="submission" date="2022-09" db="EMBL/GenBank/DDBJ databases">
        <authorList>
            <person name="Kop L."/>
        </authorList>
    </citation>
    <scope>NUCLEOTIDE SEQUENCE [LARGE SCALE GENOMIC DNA]</scope>
    <source>
        <strain evidence="2 3">347</strain>
    </source>
</reference>
<sequence>MNRHRFTSFPVVLFLLTIFFSLGVGDALADAPPKPPPGMVYIPEGYFPMGANSGNDSEEGPQHHVYTSAYFIDQYEVSNAEYMKFVEDTGHPKPVYWEDDRFNRPNHPVVGVSWFDAMAYARWKGRRLPTEAEWEKAARGNDTRLYPWGDKWAKGFVLYFVNVYGLEDKYRHTAPVDDYPAGISPFGVFNMAGNVWEWCLDWYADDYYRKSPELNPEGPEPTKMKVVRGGGWINNLDGARLVRRGRNFPATRNMIYGFRTVLPVPTP</sequence>
<dbReference type="Gene3D" id="3.90.1580.10">
    <property type="entry name" value="paralog of FGE (formylglycine-generating enzyme)"/>
    <property type="match status" value="1"/>
</dbReference>
<protein>
    <submittedName>
        <fullName evidence="2">FGE-sulfatase domain-containing protein</fullName>
    </submittedName>
</protein>
<keyword evidence="3" id="KW-1185">Reference proteome</keyword>
<dbReference type="InterPro" id="IPR005532">
    <property type="entry name" value="SUMF_dom"/>
</dbReference>
<organism evidence="2 3">
    <name type="scientific">Nitrospina watsonii</name>
    <dbReference type="NCBI Taxonomy" id="1323948"/>
    <lineage>
        <taxon>Bacteria</taxon>
        <taxon>Pseudomonadati</taxon>
        <taxon>Nitrospinota/Tectimicrobiota group</taxon>
        <taxon>Nitrospinota</taxon>
        <taxon>Nitrospinia</taxon>
        <taxon>Nitrospinales</taxon>
        <taxon>Nitrospinaceae</taxon>
        <taxon>Nitrospina</taxon>
    </lineage>
</organism>
<dbReference type="InterPro" id="IPR042095">
    <property type="entry name" value="SUMF_sf"/>
</dbReference>
<name>A0ABN8VZI0_9BACT</name>
<dbReference type="Proteomes" id="UP001157733">
    <property type="component" value="Chromosome"/>
</dbReference>